<sequence>MYLAKFLHILGFTIWVGGMFFAHNALRPVAAVTLEPPLRLKLLVGIFTKFFMWVWIAIVLIFGSGGYMMSLMGKPPLPVTIMFVIGTVMMLIYAHIFFAPFKRLKRGVAAEDWPAAGAAMASMRKLVLVNLILGLLTICIGALGPLYY</sequence>
<dbReference type="InterPro" id="IPR008457">
    <property type="entry name" value="Cu-R_CopD_dom"/>
</dbReference>
<accession>A0A8J3AR67</accession>
<evidence type="ECO:0000259" key="2">
    <source>
        <dbReference type="Pfam" id="PF05425"/>
    </source>
</evidence>
<evidence type="ECO:0000313" key="3">
    <source>
        <dbReference type="EMBL" id="GGI19738.1"/>
    </source>
</evidence>
<dbReference type="GO" id="GO:0016020">
    <property type="term" value="C:membrane"/>
    <property type="evidence" value="ECO:0007669"/>
    <property type="project" value="InterPro"/>
</dbReference>
<dbReference type="EMBL" id="BMDI01000002">
    <property type="protein sequence ID" value="GGI19738.1"/>
    <property type="molecule type" value="Genomic_DNA"/>
</dbReference>
<dbReference type="RefSeq" id="WP_188381267.1">
    <property type="nucleotide sequence ID" value="NZ_BMDI01000002.1"/>
</dbReference>
<evidence type="ECO:0000313" key="4">
    <source>
        <dbReference type="Proteomes" id="UP000642180"/>
    </source>
</evidence>
<reference evidence="4" key="1">
    <citation type="journal article" date="2019" name="Int. J. Syst. Evol. Microbiol.">
        <title>The Global Catalogue of Microorganisms (GCM) 10K type strain sequencing project: providing services to taxonomists for standard genome sequencing and annotation.</title>
        <authorList>
            <consortium name="The Broad Institute Genomics Platform"/>
            <consortium name="The Broad Institute Genome Sequencing Center for Infectious Disease"/>
            <person name="Wu L."/>
            <person name="Ma J."/>
        </authorList>
    </citation>
    <scope>NUCLEOTIDE SEQUENCE [LARGE SCALE GENOMIC DNA]</scope>
    <source>
        <strain evidence="4">CCM 2767</strain>
    </source>
</reference>
<evidence type="ECO:0000256" key="1">
    <source>
        <dbReference type="SAM" id="Phobius"/>
    </source>
</evidence>
<dbReference type="Pfam" id="PF05425">
    <property type="entry name" value="CopD"/>
    <property type="match status" value="1"/>
</dbReference>
<keyword evidence="1" id="KW-0812">Transmembrane</keyword>
<feature type="transmembrane region" description="Helical" evidence="1">
    <location>
        <begin position="6"/>
        <end position="26"/>
    </location>
</feature>
<feature type="transmembrane region" description="Helical" evidence="1">
    <location>
        <begin position="38"/>
        <end position="65"/>
    </location>
</feature>
<organism evidence="3 4">
    <name type="scientific">Oxalicibacterium faecigallinarum</name>
    <dbReference type="NCBI Taxonomy" id="573741"/>
    <lineage>
        <taxon>Bacteria</taxon>
        <taxon>Pseudomonadati</taxon>
        <taxon>Pseudomonadota</taxon>
        <taxon>Betaproteobacteria</taxon>
        <taxon>Burkholderiales</taxon>
        <taxon>Oxalobacteraceae</taxon>
        <taxon>Oxalicibacterium</taxon>
    </lineage>
</organism>
<keyword evidence="4" id="KW-1185">Reference proteome</keyword>
<protein>
    <submittedName>
        <fullName evidence="3">Membrane protein</fullName>
    </submittedName>
</protein>
<gene>
    <name evidence="3" type="ORF">GCM10008066_20530</name>
</gene>
<feature type="transmembrane region" description="Helical" evidence="1">
    <location>
        <begin position="126"/>
        <end position="147"/>
    </location>
</feature>
<dbReference type="Proteomes" id="UP000642180">
    <property type="component" value="Unassembled WGS sequence"/>
</dbReference>
<name>A0A8J3AR67_9BURK</name>
<dbReference type="AlphaFoldDB" id="A0A8J3AR67"/>
<comment type="caution">
    <text evidence="3">The sequence shown here is derived from an EMBL/GenBank/DDBJ whole genome shotgun (WGS) entry which is preliminary data.</text>
</comment>
<feature type="transmembrane region" description="Helical" evidence="1">
    <location>
        <begin position="77"/>
        <end position="98"/>
    </location>
</feature>
<keyword evidence="1" id="KW-0472">Membrane</keyword>
<feature type="domain" description="Copper resistance protein D" evidence="2">
    <location>
        <begin position="46"/>
        <end position="142"/>
    </location>
</feature>
<proteinExistence type="predicted"/>
<keyword evidence="1" id="KW-1133">Transmembrane helix</keyword>